<comment type="caution">
    <text evidence="1">The sequence shown here is derived from an EMBL/GenBank/DDBJ whole genome shotgun (WGS) entry which is preliminary data.</text>
</comment>
<dbReference type="Proteomes" id="UP001279734">
    <property type="component" value="Unassembled WGS sequence"/>
</dbReference>
<proteinExistence type="predicted"/>
<keyword evidence="2" id="KW-1185">Reference proteome</keyword>
<evidence type="ECO:0000313" key="2">
    <source>
        <dbReference type="Proteomes" id="UP001279734"/>
    </source>
</evidence>
<reference evidence="1" key="1">
    <citation type="submission" date="2023-05" db="EMBL/GenBank/DDBJ databases">
        <title>Nepenthes gracilis genome sequencing.</title>
        <authorList>
            <person name="Fukushima K."/>
        </authorList>
    </citation>
    <scope>NUCLEOTIDE SEQUENCE</scope>
    <source>
        <strain evidence="1">SING2019-196</strain>
    </source>
</reference>
<dbReference type="EMBL" id="BSYO01000012">
    <property type="protein sequence ID" value="GMH12520.1"/>
    <property type="molecule type" value="Genomic_DNA"/>
</dbReference>
<dbReference type="AlphaFoldDB" id="A0AAD3SKN3"/>
<protein>
    <submittedName>
        <fullName evidence="1">Uncharacterized protein</fullName>
    </submittedName>
</protein>
<gene>
    <name evidence="1" type="ORF">Nepgr_014361</name>
</gene>
<accession>A0AAD3SKN3</accession>
<evidence type="ECO:0000313" key="1">
    <source>
        <dbReference type="EMBL" id="GMH12520.1"/>
    </source>
</evidence>
<organism evidence="1 2">
    <name type="scientific">Nepenthes gracilis</name>
    <name type="common">Slender pitcher plant</name>
    <dbReference type="NCBI Taxonomy" id="150966"/>
    <lineage>
        <taxon>Eukaryota</taxon>
        <taxon>Viridiplantae</taxon>
        <taxon>Streptophyta</taxon>
        <taxon>Embryophyta</taxon>
        <taxon>Tracheophyta</taxon>
        <taxon>Spermatophyta</taxon>
        <taxon>Magnoliopsida</taxon>
        <taxon>eudicotyledons</taxon>
        <taxon>Gunneridae</taxon>
        <taxon>Pentapetalae</taxon>
        <taxon>Caryophyllales</taxon>
        <taxon>Nepenthaceae</taxon>
        <taxon>Nepenthes</taxon>
    </lineage>
</organism>
<name>A0AAD3SKN3_NEPGR</name>
<sequence length="85" mass="9654">MAKQMASRGDPRGATCEACLKEGTYIKIWRSRAHGKWMTPRCRRPSEARKISIKGARERGNGRVRTTPGEIIMRRKEATVKKKGL</sequence>